<dbReference type="PANTHER" id="PTHR43295:SF9">
    <property type="entry name" value="BIOSYNTHETIC ARGININE DECARBOXYLASE"/>
    <property type="match status" value="1"/>
</dbReference>
<dbReference type="FunFam" id="3.20.20.10:FF:000001">
    <property type="entry name" value="Biosynthetic arginine decarboxylase"/>
    <property type="match status" value="1"/>
</dbReference>
<dbReference type="NCBIfam" id="NF003763">
    <property type="entry name" value="PRK05354.1"/>
    <property type="match status" value="1"/>
</dbReference>
<keyword evidence="7" id="KW-0210">Decarboxylase</keyword>
<dbReference type="EC" id="4.1.1.19" evidence="5 13"/>
<dbReference type="Pfam" id="PF17810">
    <property type="entry name" value="Arg_decarb_HB"/>
    <property type="match status" value="1"/>
</dbReference>
<reference evidence="19 20" key="1">
    <citation type="submission" date="2017-08" db="EMBL/GenBank/DDBJ databases">
        <title>Halovibrio sewagensis sp. nov., isolated from wastewater of high salinity.</title>
        <authorList>
            <person name="Dong X."/>
            <person name="Zhang G."/>
        </authorList>
    </citation>
    <scope>NUCLEOTIDE SEQUENCE [LARGE SCALE GENOMIC DNA]</scope>
    <source>
        <strain evidence="19 20">YL5-2</strain>
    </source>
</reference>
<dbReference type="RefSeq" id="WP_095616406.1">
    <property type="nucleotide sequence ID" value="NZ_NSKD01000001.1"/>
</dbReference>
<dbReference type="Pfam" id="PF17944">
    <property type="entry name" value="Arg_decarbox_C"/>
    <property type="match status" value="1"/>
</dbReference>
<dbReference type="PIRSF" id="PIRSF001336">
    <property type="entry name" value="Arg_decrbxlase"/>
    <property type="match status" value="1"/>
</dbReference>
<feature type="domain" description="Arginine decarboxylase C-terminal helical" evidence="18">
    <location>
        <begin position="578"/>
        <end position="626"/>
    </location>
</feature>
<dbReference type="PRINTS" id="PR01180">
    <property type="entry name" value="ARGDCRBXLASE"/>
</dbReference>
<sequence>MHSDTPGRTWNIDRWSEGYVTVGAGGELRINPDTRSPGVALAEVVAQVQHQGARLPVLIRFSDILRHRVNRLCRAFNEPIRNLGYEGGYTAVYPIKVNQQRRVVEEILRSEPAAREGQIGLEAGSKPELFAVLALAPPNARIICNGYKDRETIRLALMGQRLGHRVFIVVEKASELPLILDESRRLGLRPLIGVRARLATIGEGNWQNTGGEKSKFGLSAQQVLTVVEQLREADALDRLQLLHFHLGSQIANIRDIQTGLREAARFHHTLHEAGAPLNTVDVGGGLGVDYEGTRSRSACSMNYSMEEYARQVVQTFHESCTRNNLPHPHLITESGRAMTAHHAVLVTNIIDREAPEAATPEPVPETAPAPLRSLWADYQALSGDGPERSAVEIHHDAAQAMADVQTEFAHGLLSLQQRAQAEQLQRQVAMRLRTRLNPGNRVHRDLLDELNEQCAERLFMNLSIFQSLPDIWGIDQIFPILPLQGLDQPTTRRAVLRDMTCDSDGRIDHYVDGDGIETTLPLPDATDVDQLAFFMTGAYQEILGDMHNLFGDTDAADVSLDAAGNAQVTHLARGETLASVLRQVNHDPENLFRQLESRIETAGLSDEERLRLLEQIRQGLGSYTYLTGD</sequence>
<dbReference type="NCBIfam" id="TIGR01273">
    <property type="entry name" value="speA"/>
    <property type="match status" value="1"/>
</dbReference>
<comment type="cofactor">
    <cofactor evidence="2">
        <name>Mg(2+)</name>
        <dbReference type="ChEBI" id="CHEBI:18420"/>
    </cofactor>
</comment>
<evidence type="ECO:0000256" key="13">
    <source>
        <dbReference type="NCBIfam" id="TIGR01273"/>
    </source>
</evidence>
<dbReference type="OrthoDB" id="9802658at2"/>
<dbReference type="GO" id="GO:0008792">
    <property type="term" value="F:arginine decarboxylase activity"/>
    <property type="evidence" value="ECO:0007669"/>
    <property type="project" value="UniProtKB-UniRule"/>
</dbReference>
<evidence type="ECO:0000256" key="11">
    <source>
        <dbReference type="ARBA" id="ARBA00023115"/>
    </source>
</evidence>
<dbReference type="SUPFAM" id="SSF51419">
    <property type="entry name" value="PLP-binding barrel"/>
    <property type="match status" value="1"/>
</dbReference>
<dbReference type="GO" id="GO:0033388">
    <property type="term" value="P:putrescine biosynthetic process from arginine"/>
    <property type="evidence" value="ECO:0007669"/>
    <property type="project" value="TreeGrafter"/>
</dbReference>
<dbReference type="PANTHER" id="PTHR43295">
    <property type="entry name" value="ARGININE DECARBOXYLASE"/>
    <property type="match status" value="1"/>
</dbReference>
<evidence type="ECO:0000256" key="5">
    <source>
        <dbReference type="ARBA" id="ARBA00012426"/>
    </source>
</evidence>
<dbReference type="PRINTS" id="PR01179">
    <property type="entry name" value="ODADCRBXLASE"/>
</dbReference>
<evidence type="ECO:0000256" key="4">
    <source>
        <dbReference type="ARBA" id="ARBA00008357"/>
    </source>
</evidence>
<comment type="similarity">
    <text evidence="4">Belongs to the Orn/Lys/Arg decarboxylase class-II family. SpeA subfamily.</text>
</comment>
<keyword evidence="10" id="KW-0745">Spermidine biosynthesis</keyword>
<dbReference type="GO" id="GO:0008295">
    <property type="term" value="P:spermidine biosynthetic process"/>
    <property type="evidence" value="ECO:0007669"/>
    <property type="project" value="UniProtKB-UniRule"/>
</dbReference>
<protein>
    <recommendedName>
        <fullName evidence="5 13">Arginine decarboxylase</fullName>
        <ecNumber evidence="5 13">4.1.1.19</ecNumber>
    </recommendedName>
</protein>
<evidence type="ECO:0000256" key="12">
    <source>
        <dbReference type="ARBA" id="ARBA00023239"/>
    </source>
</evidence>
<keyword evidence="9 14" id="KW-0663">Pyridoxal phosphate</keyword>
<evidence type="ECO:0000256" key="3">
    <source>
        <dbReference type="ARBA" id="ARBA00002257"/>
    </source>
</evidence>
<dbReference type="InterPro" id="IPR041128">
    <property type="entry name" value="Arg_decarbox_C"/>
</dbReference>
<evidence type="ECO:0000256" key="2">
    <source>
        <dbReference type="ARBA" id="ARBA00001946"/>
    </source>
</evidence>
<evidence type="ECO:0000256" key="15">
    <source>
        <dbReference type="PIRSR" id="PIRSR600183-50"/>
    </source>
</evidence>
<proteinExistence type="inferred from homology"/>
<dbReference type="Gene3D" id="2.40.37.10">
    <property type="entry name" value="Lyase, Ornithine Decarboxylase, Chain A, domain 1"/>
    <property type="match status" value="1"/>
</dbReference>
<comment type="function">
    <text evidence="3">Catalyzes the biosynthesis of agmatine from arginine.</text>
</comment>
<dbReference type="CDD" id="cd06830">
    <property type="entry name" value="PLPDE_III_ADC"/>
    <property type="match status" value="1"/>
</dbReference>
<evidence type="ECO:0000256" key="6">
    <source>
        <dbReference type="ARBA" id="ARBA00022723"/>
    </source>
</evidence>
<dbReference type="GO" id="GO:0046872">
    <property type="term" value="F:metal ion binding"/>
    <property type="evidence" value="ECO:0007669"/>
    <property type="project" value="UniProtKB-KW"/>
</dbReference>
<dbReference type="Gene3D" id="1.20.58.930">
    <property type="match status" value="1"/>
</dbReference>
<dbReference type="PROSITE" id="PS00879">
    <property type="entry name" value="ODR_DC_2_2"/>
    <property type="match status" value="1"/>
</dbReference>
<evidence type="ECO:0000256" key="9">
    <source>
        <dbReference type="ARBA" id="ARBA00022898"/>
    </source>
</evidence>
<dbReference type="AlphaFoldDB" id="A0A2A2FCG7"/>
<keyword evidence="20" id="KW-1185">Reference proteome</keyword>
<comment type="cofactor">
    <cofactor evidence="1 14">
        <name>pyridoxal 5'-phosphate</name>
        <dbReference type="ChEBI" id="CHEBI:597326"/>
    </cofactor>
</comment>
<dbReference type="Gene3D" id="3.20.20.10">
    <property type="entry name" value="Alanine racemase"/>
    <property type="match status" value="1"/>
</dbReference>
<gene>
    <name evidence="19" type="ORF">CK501_03970</name>
</gene>
<keyword evidence="12 19" id="KW-0456">Lyase</keyword>
<feature type="domain" description="Orn/DAP/Arg decarboxylase 2 N-terminal" evidence="16">
    <location>
        <begin position="84"/>
        <end position="340"/>
    </location>
</feature>
<dbReference type="InterPro" id="IPR022653">
    <property type="entry name" value="De-COase2_pyr-phos_BS"/>
</dbReference>
<evidence type="ECO:0000256" key="14">
    <source>
        <dbReference type="PIRSR" id="PIRSR001336-50"/>
    </source>
</evidence>
<dbReference type="SUPFAM" id="SSF50621">
    <property type="entry name" value="Alanine racemase C-terminal domain-like"/>
    <property type="match status" value="1"/>
</dbReference>
<name>A0A2A2FCG7_9GAMM</name>
<dbReference type="Proteomes" id="UP000218896">
    <property type="component" value="Unassembled WGS sequence"/>
</dbReference>
<accession>A0A2A2FCG7</accession>
<comment type="caution">
    <text evidence="19">The sequence shown here is derived from an EMBL/GenBank/DDBJ whole genome shotgun (WGS) entry which is preliminary data.</text>
</comment>
<dbReference type="Pfam" id="PF02784">
    <property type="entry name" value="Orn_Arg_deC_N"/>
    <property type="match status" value="1"/>
</dbReference>
<dbReference type="InterPro" id="IPR022644">
    <property type="entry name" value="De-COase2_N"/>
</dbReference>
<dbReference type="InterPro" id="IPR000183">
    <property type="entry name" value="Orn/DAP/Arg_de-COase"/>
</dbReference>
<dbReference type="EMBL" id="NSKD01000001">
    <property type="protein sequence ID" value="PAU82312.1"/>
    <property type="molecule type" value="Genomic_DNA"/>
</dbReference>
<evidence type="ECO:0000313" key="20">
    <source>
        <dbReference type="Proteomes" id="UP000218896"/>
    </source>
</evidence>
<dbReference type="GO" id="GO:0006527">
    <property type="term" value="P:L-arginine catabolic process"/>
    <property type="evidence" value="ECO:0007669"/>
    <property type="project" value="InterPro"/>
</dbReference>
<dbReference type="InterPro" id="IPR009006">
    <property type="entry name" value="Ala_racemase/Decarboxylase_C"/>
</dbReference>
<dbReference type="PROSITE" id="PS00878">
    <property type="entry name" value="ODR_DC_2_1"/>
    <property type="match status" value="1"/>
</dbReference>
<evidence type="ECO:0000313" key="19">
    <source>
        <dbReference type="EMBL" id="PAU82312.1"/>
    </source>
</evidence>
<organism evidence="19 20">
    <name type="scientific">Halovibrio salipaludis</name>
    <dbReference type="NCBI Taxonomy" id="2032626"/>
    <lineage>
        <taxon>Bacteria</taxon>
        <taxon>Pseudomonadati</taxon>
        <taxon>Pseudomonadota</taxon>
        <taxon>Gammaproteobacteria</taxon>
        <taxon>Oceanospirillales</taxon>
        <taxon>Halomonadaceae</taxon>
        <taxon>Halovibrio</taxon>
    </lineage>
</organism>
<keyword evidence="8" id="KW-0460">Magnesium</keyword>
<keyword evidence="6" id="KW-0479">Metal-binding</keyword>
<evidence type="ECO:0000259" key="17">
    <source>
        <dbReference type="Pfam" id="PF17810"/>
    </source>
</evidence>
<dbReference type="InterPro" id="IPR022657">
    <property type="entry name" value="De-COase2_CS"/>
</dbReference>
<evidence type="ECO:0000256" key="8">
    <source>
        <dbReference type="ARBA" id="ARBA00022842"/>
    </source>
</evidence>
<dbReference type="InterPro" id="IPR040634">
    <property type="entry name" value="Arg_decarb_HB"/>
</dbReference>
<evidence type="ECO:0000256" key="10">
    <source>
        <dbReference type="ARBA" id="ARBA00023066"/>
    </source>
</evidence>
<feature type="modified residue" description="N6-(pyridoxal phosphate)lysine" evidence="14">
    <location>
        <position position="96"/>
    </location>
</feature>
<evidence type="ECO:0000259" key="18">
    <source>
        <dbReference type="Pfam" id="PF17944"/>
    </source>
</evidence>
<feature type="domain" description="Arginine decarboxylase helical bundle" evidence="17">
    <location>
        <begin position="365"/>
        <end position="451"/>
    </location>
</feature>
<evidence type="ECO:0000256" key="7">
    <source>
        <dbReference type="ARBA" id="ARBA00022793"/>
    </source>
</evidence>
<feature type="active site" description="Proton donor" evidence="15">
    <location>
        <position position="501"/>
    </location>
</feature>
<dbReference type="InterPro" id="IPR002985">
    <property type="entry name" value="Arg_decrbxlase"/>
</dbReference>
<dbReference type="Gene3D" id="1.10.287.3440">
    <property type="match status" value="1"/>
</dbReference>
<keyword evidence="11" id="KW-0620">Polyamine biosynthesis</keyword>
<evidence type="ECO:0000259" key="16">
    <source>
        <dbReference type="Pfam" id="PF02784"/>
    </source>
</evidence>
<dbReference type="InterPro" id="IPR029066">
    <property type="entry name" value="PLP-binding_barrel"/>
</dbReference>
<evidence type="ECO:0000256" key="1">
    <source>
        <dbReference type="ARBA" id="ARBA00001933"/>
    </source>
</evidence>